<protein>
    <submittedName>
        <fullName evidence="1">Hypothetical_protein</fullName>
    </submittedName>
</protein>
<keyword evidence="2" id="KW-1185">Reference proteome</keyword>
<organism evidence="1 2">
    <name type="scientific">Hexamita inflata</name>
    <dbReference type="NCBI Taxonomy" id="28002"/>
    <lineage>
        <taxon>Eukaryota</taxon>
        <taxon>Metamonada</taxon>
        <taxon>Diplomonadida</taxon>
        <taxon>Hexamitidae</taxon>
        <taxon>Hexamitinae</taxon>
        <taxon>Hexamita</taxon>
    </lineage>
</organism>
<dbReference type="EMBL" id="CAXDID020000026">
    <property type="protein sequence ID" value="CAL5990769.1"/>
    <property type="molecule type" value="Genomic_DNA"/>
</dbReference>
<name>A0ABP1HBH8_9EUKA</name>
<gene>
    <name evidence="1" type="ORF">HINF_LOCUS11601</name>
</gene>
<sequence>MSQSKYKQLNQSTILYYSCFHATNSKRQATVKDRNGLWQATNESTELESGSRSIAFLKTQMIRFPYQCYSYIDRLAQSSRVSSWMLLLLRRCAYQHLHRYL</sequence>
<comment type="caution">
    <text evidence="1">The sequence shown here is derived from an EMBL/GenBank/DDBJ whole genome shotgun (WGS) entry which is preliminary data.</text>
</comment>
<accession>A0ABP1HBH8</accession>
<dbReference type="Proteomes" id="UP001642409">
    <property type="component" value="Unassembled WGS sequence"/>
</dbReference>
<evidence type="ECO:0000313" key="2">
    <source>
        <dbReference type="Proteomes" id="UP001642409"/>
    </source>
</evidence>
<reference evidence="1 2" key="1">
    <citation type="submission" date="2024-07" db="EMBL/GenBank/DDBJ databases">
        <authorList>
            <person name="Akdeniz Z."/>
        </authorList>
    </citation>
    <scope>NUCLEOTIDE SEQUENCE [LARGE SCALE GENOMIC DNA]</scope>
</reference>
<evidence type="ECO:0000313" key="1">
    <source>
        <dbReference type="EMBL" id="CAL5990769.1"/>
    </source>
</evidence>
<proteinExistence type="predicted"/>